<evidence type="ECO:0000259" key="1">
    <source>
        <dbReference type="Pfam" id="PF13847"/>
    </source>
</evidence>
<organism evidence="2">
    <name type="scientific">marine sediment metagenome</name>
    <dbReference type="NCBI Taxonomy" id="412755"/>
    <lineage>
        <taxon>unclassified sequences</taxon>
        <taxon>metagenomes</taxon>
        <taxon>ecological metagenomes</taxon>
    </lineage>
</organism>
<reference evidence="2" key="1">
    <citation type="journal article" date="2015" name="Nature">
        <title>Complex archaea that bridge the gap between prokaryotes and eukaryotes.</title>
        <authorList>
            <person name="Spang A."/>
            <person name="Saw J.H."/>
            <person name="Jorgensen S.L."/>
            <person name="Zaremba-Niedzwiedzka K."/>
            <person name="Martijn J."/>
            <person name="Lind A.E."/>
            <person name="van Eijk R."/>
            <person name="Schleper C."/>
            <person name="Guy L."/>
            <person name="Ettema T.J."/>
        </authorList>
    </citation>
    <scope>NUCLEOTIDE SEQUENCE</scope>
</reference>
<sequence length="177" mass="20403">MKENKNKSNLDFRVMSFFFKIRDKFNPPIEKIRKASIKKGDTVLDYGCGSGSYTIVGAEEIGPNGKIFAADIHPLALNKVRKRAEKKSFNNIETIQTECYTGLNDESIDVVICFDVIHDTQNRNDILKEFHRVLKSKSILSFDDHHMTEDETIDFITSEGIFELSEKKDKQYNFIKI</sequence>
<dbReference type="PANTHER" id="PTHR45128">
    <property type="entry name" value="METHYLTRANSFERASE TYPE 11"/>
    <property type="match status" value="1"/>
</dbReference>
<dbReference type="InterPro" id="IPR029063">
    <property type="entry name" value="SAM-dependent_MTases_sf"/>
</dbReference>
<dbReference type="InterPro" id="IPR025714">
    <property type="entry name" value="Methyltranfer_dom"/>
</dbReference>
<gene>
    <name evidence="2" type="ORF">LCGC14_1931020</name>
</gene>
<proteinExistence type="predicted"/>
<feature type="domain" description="Methyltransferase" evidence="1">
    <location>
        <begin position="37"/>
        <end position="153"/>
    </location>
</feature>
<dbReference type="EMBL" id="LAZR01020736">
    <property type="protein sequence ID" value="KKL87809.1"/>
    <property type="molecule type" value="Genomic_DNA"/>
</dbReference>
<protein>
    <recommendedName>
        <fullName evidence="1">Methyltransferase domain-containing protein</fullName>
    </recommendedName>
</protein>
<dbReference type="InterPro" id="IPR053173">
    <property type="entry name" value="SAM-binding_MTase"/>
</dbReference>
<dbReference type="SUPFAM" id="SSF53335">
    <property type="entry name" value="S-adenosyl-L-methionine-dependent methyltransferases"/>
    <property type="match status" value="1"/>
</dbReference>
<name>A0A0F9FN18_9ZZZZ</name>
<dbReference type="Pfam" id="PF13847">
    <property type="entry name" value="Methyltransf_31"/>
    <property type="match status" value="1"/>
</dbReference>
<dbReference type="Gene3D" id="3.40.50.150">
    <property type="entry name" value="Vaccinia Virus protein VP39"/>
    <property type="match status" value="1"/>
</dbReference>
<dbReference type="CDD" id="cd02440">
    <property type="entry name" value="AdoMet_MTases"/>
    <property type="match status" value="1"/>
</dbReference>
<accession>A0A0F9FN18</accession>
<comment type="caution">
    <text evidence="2">The sequence shown here is derived from an EMBL/GenBank/DDBJ whole genome shotgun (WGS) entry which is preliminary data.</text>
</comment>
<dbReference type="AlphaFoldDB" id="A0A0F9FN18"/>
<dbReference type="PANTHER" id="PTHR45128:SF1">
    <property type="entry name" value="S-ADENOSYLMETHIONINE-DEPENDENT METHYLTRANSFERASE RV2258C"/>
    <property type="match status" value="1"/>
</dbReference>
<evidence type="ECO:0000313" key="2">
    <source>
        <dbReference type="EMBL" id="KKL87809.1"/>
    </source>
</evidence>